<dbReference type="InterPro" id="IPR035999">
    <property type="entry name" value="Sec7_dom_sf"/>
</dbReference>
<dbReference type="OrthoDB" id="5594047at2759"/>
<dbReference type="CDD" id="cd09917">
    <property type="entry name" value="F-box_SF"/>
    <property type="match status" value="1"/>
</dbReference>
<accession>A0A9P3HB60</accession>
<reference evidence="3" key="1">
    <citation type="submission" date="2021-11" db="EMBL/GenBank/DDBJ databases">
        <authorList>
            <person name="Herlambang A."/>
            <person name="Guo Y."/>
            <person name="Takashima Y."/>
            <person name="Nishizawa T."/>
        </authorList>
    </citation>
    <scope>NUCLEOTIDE SEQUENCE</scope>
    <source>
        <strain evidence="3">E1425</strain>
    </source>
</reference>
<gene>
    <name evidence="3" type="ORF">EMPS_05616</name>
</gene>
<dbReference type="InterPro" id="IPR001810">
    <property type="entry name" value="F-box_dom"/>
</dbReference>
<dbReference type="Pfam" id="PF01369">
    <property type="entry name" value="Sec7"/>
    <property type="match status" value="1"/>
</dbReference>
<feature type="region of interest" description="Disordered" evidence="1">
    <location>
        <begin position="470"/>
        <end position="499"/>
    </location>
</feature>
<dbReference type="InterPro" id="IPR000904">
    <property type="entry name" value="Sec7_dom"/>
</dbReference>
<evidence type="ECO:0000259" key="2">
    <source>
        <dbReference type="PROSITE" id="PS50190"/>
    </source>
</evidence>
<name>A0A9P3HB60_9FUNG</name>
<sequence length="619" mass="66568">MSTPKVQRPSATPLFSSSKTRRGSLSTPCLPTVGSTTTHQLAGSSAGSNSVETLNLTDKRAASGSRGSSAMSLLSRAVGFRLGSAGDKGKGRSQMDMGSTGLLATMTPLGFGSNSECASSEETSKRGRGVATFLANEILLLIFRHIMDRKSILNCSLVSSHWHGPARSELERLVQDMPFNGQGLVHAIRTRFASDSFPFLSMALFDKLVCNLSELYYLSNPETKAVFAPAHAPDMLYHLFWTFLFIDQEFRNTRSRPKVTCNYFVHLLQNEGGGYPREYFDKKVLKSIYNDIKARPLLPAPHLIRAFQDVDGPISQTNNTTAGDPPDGGSLARTGNGNRDGHHQPIQQSSSSSSTASRPGVHSRQSSLMDIASSIRYESFGRLRRWWRHVREDADQNQIGWVSHLETPFSSTSTIQARHPPTATASTSSTGALQNQLQQQGATDSAVAMASSPSSSISFTTSVAHPLSTELTTSSTTSSSSSSASVANPPPLLQHSASSTFPAGSISSATSSLLRSRSGAQSDMSFGPSSSKALPLQSHSSRILHTHRSHINSGHAEGSALSGGILSQGFTRVPWGWHPQGDGLDEVVLFPKPKKASTLGAEHQILQYSTLMLEMETDE</sequence>
<dbReference type="AlphaFoldDB" id="A0A9P3HB60"/>
<dbReference type="SUPFAM" id="SSF81383">
    <property type="entry name" value="F-box domain"/>
    <property type="match status" value="1"/>
</dbReference>
<dbReference type="GO" id="GO:0032012">
    <property type="term" value="P:regulation of ARF protein signal transduction"/>
    <property type="evidence" value="ECO:0007669"/>
    <property type="project" value="InterPro"/>
</dbReference>
<evidence type="ECO:0000256" key="1">
    <source>
        <dbReference type="SAM" id="MobiDB-lite"/>
    </source>
</evidence>
<evidence type="ECO:0000313" key="3">
    <source>
        <dbReference type="EMBL" id="GJJ73258.1"/>
    </source>
</evidence>
<feature type="compositionally biased region" description="Low complexity" evidence="1">
    <location>
        <begin position="422"/>
        <end position="449"/>
    </location>
</feature>
<dbReference type="GO" id="GO:0005085">
    <property type="term" value="F:guanyl-nucleotide exchange factor activity"/>
    <property type="evidence" value="ECO:0007669"/>
    <property type="project" value="InterPro"/>
</dbReference>
<feature type="domain" description="SEC7" evidence="2">
    <location>
        <begin position="133"/>
        <end position="295"/>
    </location>
</feature>
<dbReference type="Pfam" id="PF12937">
    <property type="entry name" value="F-box-like"/>
    <property type="match status" value="1"/>
</dbReference>
<dbReference type="SUPFAM" id="SSF48425">
    <property type="entry name" value="Sec7 domain"/>
    <property type="match status" value="1"/>
</dbReference>
<protein>
    <recommendedName>
        <fullName evidence="2">SEC7 domain-containing protein</fullName>
    </recommendedName>
</protein>
<dbReference type="PROSITE" id="PS50190">
    <property type="entry name" value="SEC7"/>
    <property type="match status" value="1"/>
</dbReference>
<comment type="caution">
    <text evidence="3">The sequence shown here is derived from an EMBL/GenBank/DDBJ whole genome shotgun (WGS) entry which is preliminary data.</text>
</comment>
<dbReference type="InterPro" id="IPR023394">
    <property type="entry name" value="Sec7_C_sf"/>
</dbReference>
<feature type="region of interest" description="Disordered" evidence="1">
    <location>
        <begin position="519"/>
        <end position="540"/>
    </location>
</feature>
<dbReference type="Gene3D" id="1.10.1000.11">
    <property type="entry name" value="Arf Nucleotide-binding Site Opener,domain 2"/>
    <property type="match status" value="1"/>
</dbReference>
<dbReference type="Proteomes" id="UP000827284">
    <property type="component" value="Unassembled WGS sequence"/>
</dbReference>
<feature type="region of interest" description="Disordered" evidence="1">
    <location>
        <begin position="412"/>
        <end position="449"/>
    </location>
</feature>
<organism evidence="3 4">
    <name type="scientific">Entomortierella parvispora</name>
    <dbReference type="NCBI Taxonomy" id="205924"/>
    <lineage>
        <taxon>Eukaryota</taxon>
        <taxon>Fungi</taxon>
        <taxon>Fungi incertae sedis</taxon>
        <taxon>Mucoromycota</taxon>
        <taxon>Mortierellomycotina</taxon>
        <taxon>Mortierellomycetes</taxon>
        <taxon>Mortierellales</taxon>
        <taxon>Mortierellaceae</taxon>
        <taxon>Entomortierella</taxon>
    </lineage>
</organism>
<reference evidence="3" key="2">
    <citation type="journal article" date="2022" name="Microbiol. Resour. Announc.">
        <title>Whole-Genome Sequence of Entomortierella parvispora E1425, a Mucoromycotan Fungus Associated with Burkholderiaceae-Related Endosymbiotic Bacteria.</title>
        <authorList>
            <person name="Herlambang A."/>
            <person name="Guo Y."/>
            <person name="Takashima Y."/>
            <person name="Narisawa K."/>
            <person name="Ohta H."/>
            <person name="Nishizawa T."/>
        </authorList>
    </citation>
    <scope>NUCLEOTIDE SEQUENCE</scope>
    <source>
        <strain evidence="3">E1425</strain>
    </source>
</reference>
<evidence type="ECO:0000313" key="4">
    <source>
        <dbReference type="Proteomes" id="UP000827284"/>
    </source>
</evidence>
<feature type="compositionally biased region" description="Low complexity" evidence="1">
    <location>
        <begin position="470"/>
        <end position="485"/>
    </location>
</feature>
<feature type="region of interest" description="Disordered" evidence="1">
    <location>
        <begin position="314"/>
        <end position="367"/>
    </location>
</feature>
<feature type="compositionally biased region" description="Polar residues" evidence="1">
    <location>
        <begin position="520"/>
        <end position="540"/>
    </location>
</feature>
<dbReference type="EMBL" id="BQFW01000007">
    <property type="protein sequence ID" value="GJJ73258.1"/>
    <property type="molecule type" value="Genomic_DNA"/>
</dbReference>
<dbReference type="InterPro" id="IPR036047">
    <property type="entry name" value="F-box-like_dom_sf"/>
</dbReference>
<proteinExistence type="predicted"/>
<feature type="region of interest" description="Disordered" evidence="1">
    <location>
        <begin position="1"/>
        <end position="52"/>
    </location>
</feature>
<keyword evidence="4" id="KW-1185">Reference proteome</keyword>